<dbReference type="Gene3D" id="1.10.3720.10">
    <property type="entry name" value="MetI-like"/>
    <property type="match status" value="1"/>
</dbReference>
<dbReference type="Proteomes" id="UP000680638">
    <property type="component" value="Unassembled WGS sequence"/>
</dbReference>
<dbReference type="PANTHER" id="PTHR43744:SF12">
    <property type="entry name" value="ABC TRANSPORTER PERMEASE PROTEIN MG189-RELATED"/>
    <property type="match status" value="1"/>
</dbReference>
<keyword evidence="4 7" id="KW-0812">Transmembrane</keyword>
<evidence type="ECO:0000256" key="4">
    <source>
        <dbReference type="ARBA" id="ARBA00022692"/>
    </source>
</evidence>
<keyword evidence="10" id="KW-1185">Reference proteome</keyword>
<keyword evidence="3" id="KW-1003">Cell membrane</keyword>
<organism evidence="9 10">
    <name type="scientific">Paenibacillus cookii</name>
    <dbReference type="NCBI Taxonomy" id="157839"/>
    <lineage>
        <taxon>Bacteria</taxon>
        <taxon>Bacillati</taxon>
        <taxon>Bacillota</taxon>
        <taxon>Bacilli</taxon>
        <taxon>Bacillales</taxon>
        <taxon>Paenibacillaceae</taxon>
        <taxon>Paenibacillus</taxon>
    </lineage>
</organism>
<feature type="transmembrane region" description="Helical" evidence="7">
    <location>
        <begin position="196"/>
        <end position="221"/>
    </location>
</feature>
<comment type="similarity">
    <text evidence="7">Belongs to the binding-protein-dependent transport system permease family.</text>
</comment>
<feature type="transmembrane region" description="Helical" evidence="7">
    <location>
        <begin position="241"/>
        <end position="262"/>
    </location>
</feature>
<feature type="transmembrane region" description="Helical" evidence="7">
    <location>
        <begin position="12"/>
        <end position="33"/>
    </location>
</feature>
<name>A0ABQ4LW39_9BACL</name>
<reference evidence="9 10" key="1">
    <citation type="submission" date="2021-03" db="EMBL/GenBank/DDBJ databases">
        <title>Antimicrobial resistance genes in bacteria isolated from Japanese honey, and their potential for conferring macrolide and lincosamide resistance in the American foulbrood pathogen Paenibacillus larvae.</title>
        <authorList>
            <person name="Okamoto M."/>
            <person name="Kumagai M."/>
            <person name="Kanamori H."/>
            <person name="Takamatsu D."/>
        </authorList>
    </citation>
    <scope>NUCLEOTIDE SEQUENCE [LARGE SCALE GENOMIC DNA]</scope>
    <source>
        <strain evidence="9 10">J21TS3</strain>
    </source>
</reference>
<dbReference type="Pfam" id="PF00528">
    <property type="entry name" value="BPD_transp_1"/>
    <property type="match status" value="1"/>
</dbReference>
<proteinExistence type="inferred from homology"/>
<evidence type="ECO:0000256" key="3">
    <source>
        <dbReference type="ARBA" id="ARBA00022475"/>
    </source>
</evidence>
<evidence type="ECO:0000256" key="7">
    <source>
        <dbReference type="RuleBase" id="RU363032"/>
    </source>
</evidence>
<dbReference type="CDD" id="cd06261">
    <property type="entry name" value="TM_PBP2"/>
    <property type="match status" value="1"/>
</dbReference>
<keyword evidence="5 7" id="KW-1133">Transmembrane helix</keyword>
<comment type="subcellular location">
    <subcellularLocation>
        <location evidence="1 7">Cell membrane</location>
        <topology evidence="1 7">Multi-pass membrane protein</topology>
    </subcellularLocation>
</comment>
<dbReference type="PANTHER" id="PTHR43744">
    <property type="entry name" value="ABC TRANSPORTER PERMEASE PROTEIN MG189-RELATED-RELATED"/>
    <property type="match status" value="1"/>
</dbReference>
<feature type="transmembrane region" description="Helical" evidence="7">
    <location>
        <begin position="76"/>
        <end position="97"/>
    </location>
</feature>
<evidence type="ECO:0000256" key="2">
    <source>
        <dbReference type="ARBA" id="ARBA00022448"/>
    </source>
</evidence>
<dbReference type="SUPFAM" id="SSF161098">
    <property type="entry name" value="MetI-like"/>
    <property type="match status" value="1"/>
</dbReference>
<dbReference type="EMBL" id="BORW01000009">
    <property type="protein sequence ID" value="GIO67348.1"/>
    <property type="molecule type" value="Genomic_DNA"/>
</dbReference>
<accession>A0ABQ4LW39</accession>
<keyword evidence="2 7" id="KW-0813">Transport</keyword>
<feature type="transmembrane region" description="Helical" evidence="7">
    <location>
        <begin position="109"/>
        <end position="129"/>
    </location>
</feature>
<gene>
    <name evidence="9" type="ORF">J21TS3_21690</name>
</gene>
<evidence type="ECO:0000256" key="6">
    <source>
        <dbReference type="ARBA" id="ARBA00023136"/>
    </source>
</evidence>
<comment type="caution">
    <text evidence="9">The sequence shown here is derived from an EMBL/GenBank/DDBJ whole genome shotgun (WGS) entry which is preliminary data.</text>
</comment>
<dbReference type="PROSITE" id="PS50928">
    <property type="entry name" value="ABC_TM1"/>
    <property type="match status" value="1"/>
</dbReference>
<dbReference type="PROSITE" id="PS51257">
    <property type="entry name" value="PROKAR_LIPOPROTEIN"/>
    <property type="match status" value="1"/>
</dbReference>
<evidence type="ECO:0000256" key="5">
    <source>
        <dbReference type="ARBA" id="ARBA00022989"/>
    </source>
</evidence>
<evidence type="ECO:0000313" key="9">
    <source>
        <dbReference type="EMBL" id="GIO67348.1"/>
    </source>
</evidence>
<protein>
    <submittedName>
        <fullName evidence="9">Sugar ABC transporter permease</fullName>
    </submittedName>
</protein>
<sequence>MQTRGLRLSTVLLHIILLIGACIMALPFIWMLLSSLKDLSQVFIVPPKWIPDPFVWSNFKTSLTALPFGKAYFNSFYINVIVVASQLFTCSMAAYAFAKIRFPFREPLFVLFLATMMVPGQVTIIPLYLMMKSIGWLDSHLSIIVPAALFNAFGVFLLRQFFRGIPKEMEEAAIVDGANRWTIYARIMLPLVKPALSALGIFTFLGMWNSFFYPLIFLNTPEKFTVPMMLNLYRGMYSTDWTLMMAGASIALIPVLIVYIIGQRYIIEGVTLSGIKG</sequence>
<keyword evidence="6 7" id="KW-0472">Membrane</keyword>
<dbReference type="InterPro" id="IPR035906">
    <property type="entry name" value="MetI-like_sf"/>
</dbReference>
<feature type="transmembrane region" description="Helical" evidence="7">
    <location>
        <begin position="141"/>
        <end position="158"/>
    </location>
</feature>
<evidence type="ECO:0000259" key="8">
    <source>
        <dbReference type="PROSITE" id="PS50928"/>
    </source>
</evidence>
<evidence type="ECO:0000313" key="10">
    <source>
        <dbReference type="Proteomes" id="UP000680638"/>
    </source>
</evidence>
<dbReference type="InterPro" id="IPR000515">
    <property type="entry name" value="MetI-like"/>
</dbReference>
<evidence type="ECO:0000256" key="1">
    <source>
        <dbReference type="ARBA" id="ARBA00004651"/>
    </source>
</evidence>
<dbReference type="RefSeq" id="WP_212949565.1">
    <property type="nucleotide sequence ID" value="NZ_BORW01000009.1"/>
</dbReference>
<feature type="domain" description="ABC transmembrane type-1" evidence="8">
    <location>
        <begin position="72"/>
        <end position="262"/>
    </location>
</feature>